<comment type="caution">
    <text evidence="10">The sequence shown here is derived from an EMBL/GenBank/DDBJ whole genome shotgun (WGS) entry which is preliminary data.</text>
</comment>
<accession>A0A6G4U324</accession>
<dbReference type="EMBL" id="JAAKZV010000085">
    <property type="protein sequence ID" value="NGN66150.1"/>
    <property type="molecule type" value="Genomic_DNA"/>
</dbReference>
<gene>
    <name evidence="8" type="primary">vapC</name>
    <name evidence="10" type="ORF">G5C51_19910</name>
</gene>
<dbReference type="InterPro" id="IPR022907">
    <property type="entry name" value="VapC_family"/>
</dbReference>
<feature type="domain" description="PIN" evidence="9">
    <location>
        <begin position="4"/>
        <end position="119"/>
    </location>
</feature>
<evidence type="ECO:0000256" key="1">
    <source>
        <dbReference type="ARBA" id="ARBA00001946"/>
    </source>
</evidence>
<evidence type="ECO:0000313" key="11">
    <source>
        <dbReference type="Proteomes" id="UP000481583"/>
    </source>
</evidence>
<evidence type="ECO:0000256" key="7">
    <source>
        <dbReference type="ARBA" id="ARBA00038093"/>
    </source>
</evidence>
<dbReference type="Pfam" id="PF01850">
    <property type="entry name" value="PIN"/>
    <property type="match status" value="1"/>
</dbReference>
<dbReference type="GO" id="GO:0090729">
    <property type="term" value="F:toxin activity"/>
    <property type="evidence" value="ECO:0007669"/>
    <property type="project" value="UniProtKB-KW"/>
</dbReference>
<comment type="cofactor">
    <cofactor evidence="1 8">
        <name>Mg(2+)</name>
        <dbReference type="ChEBI" id="CHEBI:18420"/>
    </cofactor>
</comment>
<dbReference type="Gene3D" id="3.40.50.1010">
    <property type="entry name" value="5'-nuclease"/>
    <property type="match status" value="1"/>
</dbReference>
<keyword evidence="5 8" id="KW-0378">Hydrolase</keyword>
<evidence type="ECO:0000256" key="6">
    <source>
        <dbReference type="ARBA" id="ARBA00022842"/>
    </source>
</evidence>
<dbReference type="GO" id="GO:0000287">
    <property type="term" value="F:magnesium ion binding"/>
    <property type="evidence" value="ECO:0007669"/>
    <property type="project" value="UniProtKB-UniRule"/>
</dbReference>
<evidence type="ECO:0000256" key="3">
    <source>
        <dbReference type="ARBA" id="ARBA00022722"/>
    </source>
</evidence>
<comment type="similarity">
    <text evidence="7 8">Belongs to the PINc/VapC protein family.</text>
</comment>
<dbReference type="PANTHER" id="PTHR33653">
    <property type="entry name" value="RIBONUCLEASE VAPC2"/>
    <property type="match status" value="1"/>
</dbReference>
<dbReference type="InterPro" id="IPR050556">
    <property type="entry name" value="Type_II_TA_system_RNase"/>
</dbReference>
<dbReference type="AlphaFoldDB" id="A0A6G4U324"/>
<dbReference type="SUPFAM" id="SSF88723">
    <property type="entry name" value="PIN domain-like"/>
    <property type="match status" value="1"/>
</dbReference>
<evidence type="ECO:0000259" key="9">
    <source>
        <dbReference type="Pfam" id="PF01850"/>
    </source>
</evidence>
<comment type="function">
    <text evidence="8">Toxic component of a toxin-antitoxin (TA) system. An RNase.</text>
</comment>
<keyword evidence="11" id="KW-1185">Reference proteome</keyword>
<evidence type="ECO:0000256" key="5">
    <source>
        <dbReference type="ARBA" id="ARBA00022801"/>
    </source>
</evidence>
<dbReference type="EC" id="3.1.-.-" evidence="8"/>
<evidence type="ECO:0000256" key="4">
    <source>
        <dbReference type="ARBA" id="ARBA00022723"/>
    </source>
</evidence>
<keyword evidence="2 8" id="KW-1277">Toxin-antitoxin system</keyword>
<sequence>MAFLVDTNVFSELRRRKPDSRVVAWVRSTPGGSLFTSTLVVGEIRKGIENVRRRDERQAARLESWLEELRRGYADRLLPVTADVAERWGRFSSPDPLPVVDGLLAATAAVHGLTLVTRNVKDVGRTGVPCLDPFAFEG</sequence>
<evidence type="ECO:0000313" key="10">
    <source>
        <dbReference type="EMBL" id="NGN66150.1"/>
    </source>
</evidence>
<keyword evidence="4 8" id="KW-0479">Metal-binding</keyword>
<keyword evidence="3 8" id="KW-0540">Nuclease</keyword>
<dbReference type="CDD" id="cd18746">
    <property type="entry name" value="PIN_VapC4-5_FitB-like"/>
    <property type="match status" value="1"/>
</dbReference>
<evidence type="ECO:0000256" key="8">
    <source>
        <dbReference type="HAMAP-Rule" id="MF_00265"/>
    </source>
</evidence>
<keyword evidence="8" id="KW-0800">Toxin</keyword>
<proteinExistence type="inferred from homology"/>
<dbReference type="GO" id="GO:0004540">
    <property type="term" value="F:RNA nuclease activity"/>
    <property type="evidence" value="ECO:0007669"/>
    <property type="project" value="InterPro"/>
</dbReference>
<reference evidence="10 11" key="1">
    <citation type="submission" date="2020-02" db="EMBL/GenBank/DDBJ databases">
        <title>Whole-genome analyses of novel actinobacteria.</title>
        <authorList>
            <person name="Sahin N."/>
        </authorList>
    </citation>
    <scope>NUCLEOTIDE SEQUENCE [LARGE SCALE GENOMIC DNA]</scope>
    <source>
        <strain evidence="10 11">A7024</strain>
    </source>
</reference>
<dbReference type="RefSeq" id="WP_165239264.1">
    <property type="nucleotide sequence ID" value="NZ_JAAKZV010000085.1"/>
</dbReference>
<feature type="binding site" evidence="8">
    <location>
        <position position="6"/>
    </location>
    <ligand>
        <name>Mg(2+)</name>
        <dbReference type="ChEBI" id="CHEBI:18420"/>
    </ligand>
</feature>
<dbReference type="Proteomes" id="UP000481583">
    <property type="component" value="Unassembled WGS sequence"/>
</dbReference>
<protein>
    <recommendedName>
        <fullName evidence="8">Ribonuclease VapC</fullName>
        <shortName evidence="8">RNase VapC</shortName>
        <ecNumber evidence="8">3.1.-.-</ecNumber>
    </recommendedName>
    <alternativeName>
        <fullName evidence="8">Toxin VapC</fullName>
    </alternativeName>
</protein>
<dbReference type="HAMAP" id="MF_00265">
    <property type="entry name" value="VapC_Nob1"/>
    <property type="match status" value="1"/>
</dbReference>
<keyword evidence="6 8" id="KW-0460">Magnesium</keyword>
<name>A0A6G4U324_9ACTN</name>
<dbReference type="InterPro" id="IPR029060">
    <property type="entry name" value="PIN-like_dom_sf"/>
</dbReference>
<evidence type="ECO:0000256" key="2">
    <source>
        <dbReference type="ARBA" id="ARBA00022649"/>
    </source>
</evidence>
<feature type="binding site" evidence="8">
    <location>
        <position position="101"/>
    </location>
    <ligand>
        <name>Mg(2+)</name>
        <dbReference type="ChEBI" id="CHEBI:18420"/>
    </ligand>
</feature>
<dbReference type="InterPro" id="IPR002716">
    <property type="entry name" value="PIN_dom"/>
</dbReference>
<organism evidence="10 11">
    <name type="scientific">Streptomyces coryli</name>
    <dbReference type="NCBI Taxonomy" id="1128680"/>
    <lineage>
        <taxon>Bacteria</taxon>
        <taxon>Bacillati</taxon>
        <taxon>Actinomycetota</taxon>
        <taxon>Actinomycetes</taxon>
        <taxon>Kitasatosporales</taxon>
        <taxon>Streptomycetaceae</taxon>
        <taxon>Streptomyces</taxon>
    </lineage>
</organism>
<dbReference type="GO" id="GO:0016787">
    <property type="term" value="F:hydrolase activity"/>
    <property type="evidence" value="ECO:0007669"/>
    <property type="project" value="UniProtKB-KW"/>
</dbReference>
<dbReference type="PANTHER" id="PTHR33653:SF1">
    <property type="entry name" value="RIBONUCLEASE VAPC2"/>
    <property type="match status" value="1"/>
</dbReference>